<evidence type="ECO:0000259" key="21">
    <source>
        <dbReference type="SMART" id="SM00831"/>
    </source>
</evidence>
<comment type="catalytic activity">
    <reaction evidence="18">
        <text>Ca(2+)(in) + ATP + H2O = Ca(2+)(out) + ADP + phosphate + H(+)</text>
        <dbReference type="Rhea" id="RHEA:18105"/>
        <dbReference type="ChEBI" id="CHEBI:15377"/>
        <dbReference type="ChEBI" id="CHEBI:15378"/>
        <dbReference type="ChEBI" id="CHEBI:29108"/>
        <dbReference type="ChEBI" id="CHEBI:30616"/>
        <dbReference type="ChEBI" id="CHEBI:43474"/>
        <dbReference type="ChEBI" id="CHEBI:456216"/>
        <dbReference type="EC" id="7.2.2.10"/>
    </reaction>
    <physiologicalReaction direction="left-to-right" evidence="18">
        <dbReference type="Rhea" id="RHEA:18106"/>
    </physiologicalReaction>
</comment>
<dbReference type="PRINTS" id="PR00119">
    <property type="entry name" value="CATATPASE"/>
</dbReference>
<dbReference type="SUPFAM" id="SSF56784">
    <property type="entry name" value="HAD-like"/>
    <property type="match status" value="1"/>
</dbReference>
<proteinExistence type="inferred from homology"/>
<organism evidence="22 23">
    <name type="scientific">Mus caroli</name>
    <name type="common">Ryukyu mouse</name>
    <name type="synonym">Ricefield mouse</name>
    <dbReference type="NCBI Taxonomy" id="10089"/>
    <lineage>
        <taxon>Eukaryota</taxon>
        <taxon>Metazoa</taxon>
        <taxon>Chordata</taxon>
        <taxon>Craniata</taxon>
        <taxon>Vertebrata</taxon>
        <taxon>Euteleostomi</taxon>
        <taxon>Mammalia</taxon>
        <taxon>Eutheria</taxon>
        <taxon>Euarchontoglires</taxon>
        <taxon>Glires</taxon>
        <taxon>Rodentia</taxon>
        <taxon>Myomorpha</taxon>
        <taxon>Muroidea</taxon>
        <taxon>Muridae</taxon>
        <taxon>Murinae</taxon>
        <taxon>Mus</taxon>
        <taxon>Mus</taxon>
    </lineage>
</organism>
<dbReference type="GeneID" id="110295976"/>
<dbReference type="CDD" id="cd02081">
    <property type="entry name" value="P-type_ATPase_Ca_PMCA-like"/>
    <property type="match status" value="1"/>
</dbReference>
<feature type="transmembrane region" description="Helical" evidence="19">
    <location>
        <begin position="910"/>
        <end position="928"/>
    </location>
</feature>
<dbReference type="GO" id="GO:0007423">
    <property type="term" value="P:sensory organ development"/>
    <property type="evidence" value="ECO:0007669"/>
    <property type="project" value="UniProtKB-ARBA"/>
</dbReference>
<feature type="transmembrane region" description="Helical" evidence="19">
    <location>
        <begin position="151"/>
        <end position="170"/>
    </location>
</feature>
<dbReference type="RefSeq" id="XP_029334361.1">
    <property type="nucleotide sequence ID" value="XM_029478501.1"/>
</dbReference>
<evidence type="ECO:0000256" key="17">
    <source>
        <dbReference type="ARBA" id="ARBA00023136"/>
    </source>
</evidence>
<evidence type="ECO:0000256" key="12">
    <source>
        <dbReference type="ARBA" id="ARBA00022842"/>
    </source>
</evidence>
<dbReference type="GO" id="GO:0005388">
    <property type="term" value="F:P-type calcium transporter activity"/>
    <property type="evidence" value="ECO:0007669"/>
    <property type="project" value="UniProtKB-EC"/>
</dbReference>
<dbReference type="FunFam" id="1.20.1110.10:FF:000001">
    <property type="entry name" value="Calcium-transporting ATPase"/>
    <property type="match status" value="1"/>
</dbReference>
<gene>
    <name evidence="23" type="primary">Atp2b2</name>
</gene>
<dbReference type="NCBIfam" id="TIGR01494">
    <property type="entry name" value="ATPase_P-type"/>
    <property type="match status" value="3"/>
</dbReference>
<sequence length="1198" mass="132588">MGDMTNSDFYSKNQRNESSHGGEFGCTMEELRSLMELRGTEAVVKIKETYGDTEAICRRLKTSPVEGLPGTAPDLEKRKQIFGQNFIPPKKPKTFLQLVWEALQDVTLIILEIAAIISLGLSFYHPPGESNEGCATAQGGAEDEGEAEAGWIEGAAILLSVICVVLVTAFNDWSKEKQFRGLQSRIEQEQKFTVVRAGQVVQIPVAEIVVGDIAQIKYGDLLPADGLFIQGNDLKIDESSLTGESDQVRKSVDKDPMLLSGTHVMEGSGRMVVTAVGVNSQTGIIFTLLGAGGEEEEKKDKKAKQQDGAAAMEMQPLKSAEGGDADDKKKANMHKKEKSVLQGKLTKLAVQIGKAGLVMSAITVIILVLYFTVDTFVVNKKPWLTECTPVYVQYFVKFFIIGVTVLVVAVPEGLPLAVTISLAYSVKKMMKDNNLVRHLDACETMGNATAICSDKTGTLTTNRMTVVQAYVGDVHYKEIPDPSSINAKTLELLVNAIAINSAYTTKILPPEKEGALPRQVGNKTECGLLGFVLDLRQDYEPVRSQMPEEKLYKVYTFNSVRKSMSTVIKMPDESFRMYSKGASEIVLKKCCKILSGAGEARVFRPRDRDEMVKKVIEPMACDGLRTICVAYRDFPSSPEPDWDNENDILNELTCICVVGIEDPVRPEVPEAIRKCQRAGITVRMVTGDNINTARAIAIKCGIIHPGEDFLCLEGKEFNRRIRNEKGEIEQERIDKIWPKLRVLARSSPTDKHTLVKGIIDSTHTEQRQVVAVTGDGTNDGPALKKADVGFAMGIAGTDVAKEASDIILTDDNFSSIVKAVMWGRNVYDSISKFLQFQLTVNVVAVIVAFTGACITQDSPLKAVQMLWVNLIMDTFASLALATEPPTETLLLRKPYGRNKPLISRTMMKNILGHAVYQLTLIFTLLFVGEKMFQIDSGRNAPLHSPPSEHYTIIFNTFVMMQLFNEINARKIHGERNVFDGIFRNPIFCTIVLGTFAIQIVIVQFGGKPFSCSPLQLDQWMWCIFIGLGELVWGQVIATIPTSRLKFLKEAGRLTQKEEIPEEELNEDVEEIDHAERELRRGQILWFRGLNRIQTQIRVVKAFRSSLYEGLEKPESRTSIHNFMAHPEFRIEDSQPHIPLIDDTDLEEDAALKQNSSPPSSLNKNNSAIDSGINLTTDTSKSATSSSPGSPIHSLETSL</sequence>
<dbReference type="InterPro" id="IPR059000">
    <property type="entry name" value="ATPase_P-type_domA"/>
</dbReference>
<comment type="similarity">
    <text evidence="2 19">Belongs to the cation transport ATPase (P-type) (TC 3.A.3) family. Type IIB subfamily.</text>
</comment>
<dbReference type="SUPFAM" id="SSF81660">
    <property type="entry name" value="Metal cation-transporting ATPase, ATP-binding domain N"/>
    <property type="match status" value="1"/>
</dbReference>
<dbReference type="Pfam" id="PF08282">
    <property type="entry name" value="Hydrolase_3"/>
    <property type="match status" value="1"/>
</dbReference>
<dbReference type="GO" id="GO:0046872">
    <property type="term" value="F:metal ion binding"/>
    <property type="evidence" value="ECO:0007669"/>
    <property type="project" value="UniProtKB-KW"/>
</dbReference>
<dbReference type="GO" id="GO:0030165">
    <property type="term" value="F:PDZ domain binding"/>
    <property type="evidence" value="ECO:0007669"/>
    <property type="project" value="TreeGrafter"/>
</dbReference>
<dbReference type="SMR" id="A0A6P7RAX7"/>
<evidence type="ECO:0000256" key="3">
    <source>
        <dbReference type="ARBA" id="ARBA00022448"/>
    </source>
</evidence>
<dbReference type="InterPro" id="IPR023299">
    <property type="entry name" value="ATPase_P-typ_cyto_dom_N"/>
</dbReference>
<dbReference type="GO" id="GO:0005516">
    <property type="term" value="F:calmodulin binding"/>
    <property type="evidence" value="ECO:0007669"/>
    <property type="project" value="UniProtKB-KW"/>
</dbReference>
<dbReference type="InterPro" id="IPR008250">
    <property type="entry name" value="ATPase_P-typ_transduc_dom_A_sf"/>
</dbReference>
<feature type="transmembrane region" description="Helical" evidence="19">
    <location>
        <begin position="1018"/>
        <end position="1039"/>
    </location>
</feature>
<dbReference type="CTD" id="491"/>
<dbReference type="Gene3D" id="2.70.150.10">
    <property type="entry name" value="Calcium-transporting ATPase, cytoplasmic transduction domain A"/>
    <property type="match status" value="1"/>
</dbReference>
<reference evidence="23" key="1">
    <citation type="submission" date="2025-08" db="UniProtKB">
        <authorList>
            <consortium name="RefSeq"/>
        </authorList>
    </citation>
    <scope>IDENTIFICATION</scope>
</reference>
<feature type="region of interest" description="Disordered" evidence="20">
    <location>
        <begin position="296"/>
        <end position="328"/>
    </location>
</feature>
<dbReference type="InterPro" id="IPR036412">
    <property type="entry name" value="HAD-like_sf"/>
</dbReference>
<dbReference type="Pfam" id="PF12424">
    <property type="entry name" value="ATP_Ca_trans_C"/>
    <property type="match status" value="1"/>
</dbReference>
<dbReference type="SUPFAM" id="SSF81653">
    <property type="entry name" value="Calcium ATPase, transduction domain A"/>
    <property type="match status" value="1"/>
</dbReference>
<dbReference type="InterPro" id="IPR022141">
    <property type="entry name" value="ATP_Ca_trans_C"/>
</dbReference>
<evidence type="ECO:0000256" key="8">
    <source>
        <dbReference type="ARBA" id="ARBA00022723"/>
    </source>
</evidence>
<dbReference type="InterPro" id="IPR004014">
    <property type="entry name" value="ATPase_P-typ_cation-transptr_N"/>
</dbReference>
<dbReference type="NCBIfam" id="TIGR01517">
    <property type="entry name" value="ATPase-IIB_Ca"/>
    <property type="match status" value="1"/>
</dbReference>
<accession>A0A6P7RAX7</accession>
<keyword evidence="3 19" id="KW-0813">Transport</keyword>
<dbReference type="Proteomes" id="UP000515126">
    <property type="component" value="Chromosome 6"/>
</dbReference>
<dbReference type="GO" id="GO:0042734">
    <property type="term" value="C:presynaptic membrane"/>
    <property type="evidence" value="ECO:0007669"/>
    <property type="project" value="UniProtKB-ARBA"/>
</dbReference>
<evidence type="ECO:0000256" key="14">
    <source>
        <dbReference type="ARBA" id="ARBA00022967"/>
    </source>
</evidence>
<dbReference type="FunFam" id="1.20.1110.10:FF:000002">
    <property type="entry name" value="Calcium-transporting ATPase"/>
    <property type="match status" value="1"/>
</dbReference>
<evidence type="ECO:0000256" key="7">
    <source>
        <dbReference type="ARBA" id="ARBA00022692"/>
    </source>
</evidence>
<evidence type="ECO:0000256" key="18">
    <source>
        <dbReference type="ARBA" id="ARBA00047282"/>
    </source>
</evidence>
<dbReference type="SFLD" id="SFLDG00002">
    <property type="entry name" value="C1.7:_P-type_atpase_like"/>
    <property type="match status" value="1"/>
</dbReference>
<dbReference type="SMART" id="SM00831">
    <property type="entry name" value="Cation_ATPase_N"/>
    <property type="match status" value="1"/>
</dbReference>
<keyword evidence="14" id="KW-1278">Translocase</keyword>
<dbReference type="PANTHER" id="PTHR24093:SF377">
    <property type="entry name" value="PLASMA MEMBRANE CALCIUM-TRANSPORTING ATPASE 2"/>
    <property type="match status" value="1"/>
</dbReference>
<dbReference type="SFLD" id="SFLDF00027">
    <property type="entry name" value="p-type_atpase"/>
    <property type="match status" value="1"/>
</dbReference>
<evidence type="ECO:0000256" key="20">
    <source>
        <dbReference type="SAM" id="MobiDB-lite"/>
    </source>
</evidence>
<dbReference type="Gene3D" id="3.40.1110.10">
    <property type="entry name" value="Calcium-transporting ATPase, cytoplasmic domain N"/>
    <property type="match status" value="1"/>
</dbReference>
<dbReference type="InterPro" id="IPR006408">
    <property type="entry name" value="P-type_ATPase_IIB"/>
</dbReference>
<evidence type="ECO:0000256" key="19">
    <source>
        <dbReference type="RuleBase" id="RU361146"/>
    </source>
</evidence>
<dbReference type="FunFam" id="2.70.150.10:FF:000001">
    <property type="entry name" value="Calcium-transporting ATPase"/>
    <property type="match status" value="1"/>
</dbReference>
<keyword evidence="16 19" id="KW-0406">Ion transport</keyword>
<comment type="function">
    <text evidence="19">Catalyzes the hydrolysis of ATP coupled with the transport of calcium.</text>
</comment>
<keyword evidence="7 19" id="KW-0812">Transmembrane</keyword>
<keyword evidence="5" id="KW-0597">Phosphoprotein</keyword>
<dbReference type="InterPro" id="IPR001757">
    <property type="entry name" value="P_typ_ATPase"/>
</dbReference>
<dbReference type="Gene3D" id="1.20.1110.10">
    <property type="entry name" value="Calcium-transporting ATPase, transmembrane domain"/>
    <property type="match status" value="3"/>
</dbReference>
<comment type="subcellular location">
    <subcellularLocation>
        <location evidence="1">Cell membrane</location>
        <topology evidence="1">Multi-pass membrane protein</topology>
    </subcellularLocation>
    <subcellularLocation>
        <location evidence="19">Membrane</location>
        <topology evidence="19">Multi-pass membrane protein</topology>
    </subcellularLocation>
</comment>
<dbReference type="InterPro" id="IPR023298">
    <property type="entry name" value="ATPase_P-typ_TM_dom_sf"/>
</dbReference>
<feature type="transmembrane region" description="Helical" evidence="19">
    <location>
        <begin position="98"/>
        <end position="121"/>
    </location>
</feature>
<feature type="transmembrane region" description="Helical" evidence="19">
    <location>
        <begin position="398"/>
        <end position="424"/>
    </location>
</feature>
<keyword evidence="17 19" id="KW-0472">Membrane</keyword>
<feature type="compositionally biased region" description="Low complexity" evidence="20">
    <location>
        <begin position="1151"/>
        <end position="1166"/>
    </location>
</feature>
<evidence type="ECO:0000313" key="22">
    <source>
        <dbReference type="Proteomes" id="UP000515126"/>
    </source>
</evidence>
<evidence type="ECO:0000256" key="6">
    <source>
        <dbReference type="ARBA" id="ARBA00022568"/>
    </source>
</evidence>
<feature type="domain" description="Cation-transporting P-type ATPase N-terminal" evidence="21">
    <location>
        <begin position="47"/>
        <end position="123"/>
    </location>
</feature>
<name>A0A6P7RAX7_MUSCR</name>
<dbReference type="EC" id="7.2.2.10" evidence="19"/>
<dbReference type="GO" id="GO:0016887">
    <property type="term" value="F:ATP hydrolysis activity"/>
    <property type="evidence" value="ECO:0007669"/>
    <property type="project" value="InterPro"/>
</dbReference>
<keyword evidence="10 19" id="KW-0106">Calcium</keyword>
<keyword evidence="6 19" id="KW-0109">Calcium transport</keyword>
<dbReference type="Gene3D" id="3.40.50.1000">
    <property type="entry name" value="HAD superfamily/HAD-like"/>
    <property type="match status" value="1"/>
</dbReference>
<keyword evidence="9 19" id="KW-0547">Nucleotide-binding</keyword>
<feature type="transmembrane region" description="Helical" evidence="19">
    <location>
        <begin position="986"/>
        <end position="1006"/>
    </location>
</feature>
<evidence type="ECO:0000256" key="11">
    <source>
        <dbReference type="ARBA" id="ARBA00022840"/>
    </source>
</evidence>
<evidence type="ECO:0000256" key="5">
    <source>
        <dbReference type="ARBA" id="ARBA00022553"/>
    </source>
</evidence>
<dbReference type="Pfam" id="PF13246">
    <property type="entry name" value="Cation_ATPase"/>
    <property type="match status" value="1"/>
</dbReference>
<keyword evidence="4" id="KW-1003">Cell membrane</keyword>
<dbReference type="InterPro" id="IPR023214">
    <property type="entry name" value="HAD_sf"/>
</dbReference>
<dbReference type="FunFam" id="1.20.1110.10:FF:000008">
    <property type="entry name" value="Calcium-transporting ATPase"/>
    <property type="match status" value="1"/>
</dbReference>
<evidence type="ECO:0000256" key="1">
    <source>
        <dbReference type="ARBA" id="ARBA00004651"/>
    </source>
</evidence>
<evidence type="ECO:0000256" key="16">
    <source>
        <dbReference type="ARBA" id="ARBA00023065"/>
    </source>
</evidence>
<keyword evidence="13" id="KW-0112">Calmodulin-binding</keyword>
<feature type="compositionally biased region" description="Low complexity" evidence="20">
    <location>
        <begin position="1175"/>
        <end position="1189"/>
    </location>
</feature>
<dbReference type="GO" id="GO:0005524">
    <property type="term" value="F:ATP binding"/>
    <property type="evidence" value="ECO:0007669"/>
    <property type="project" value="UniProtKB-KW"/>
</dbReference>
<dbReference type="Pfam" id="PF00690">
    <property type="entry name" value="Cation_ATPase_N"/>
    <property type="match status" value="1"/>
</dbReference>
<keyword evidence="15 19" id="KW-1133">Transmembrane helix</keyword>
<evidence type="ECO:0000256" key="10">
    <source>
        <dbReference type="ARBA" id="ARBA00022837"/>
    </source>
</evidence>
<dbReference type="GO" id="GO:0098978">
    <property type="term" value="C:glutamatergic synapse"/>
    <property type="evidence" value="ECO:0007669"/>
    <property type="project" value="UniProtKB-ARBA"/>
</dbReference>
<feature type="transmembrane region" description="Helical" evidence="19">
    <location>
        <begin position="357"/>
        <end position="378"/>
    </location>
</feature>
<dbReference type="FunFam" id="3.40.50.1000:FF:000007">
    <property type="entry name" value="Calcium-transporting ATPase"/>
    <property type="match status" value="1"/>
</dbReference>
<evidence type="ECO:0000256" key="15">
    <source>
        <dbReference type="ARBA" id="ARBA00022989"/>
    </source>
</evidence>
<keyword evidence="12" id="KW-0460">Magnesium</keyword>
<dbReference type="SFLD" id="SFLDS00003">
    <property type="entry name" value="Haloacid_Dehalogenase"/>
    <property type="match status" value="1"/>
</dbReference>
<evidence type="ECO:0000256" key="9">
    <source>
        <dbReference type="ARBA" id="ARBA00022741"/>
    </source>
</evidence>
<dbReference type="PRINTS" id="PR00121">
    <property type="entry name" value="NAKATPASE"/>
</dbReference>
<keyword evidence="11 19" id="KW-0067">ATP-binding</keyword>
<dbReference type="SUPFAM" id="SSF81665">
    <property type="entry name" value="Calcium ATPase, transmembrane domain M"/>
    <property type="match status" value="1"/>
</dbReference>
<dbReference type="Pfam" id="PF00122">
    <property type="entry name" value="E1-E2_ATPase"/>
    <property type="match status" value="1"/>
</dbReference>
<dbReference type="FunFam" id="3.40.1110.10:FF:000032">
    <property type="entry name" value="Calcium-transporting ATPase"/>
    <property type="match status" value="1"/>
</dbReference>
<feature type="compositionally biased region" description="Polar residues" evidence="20">
    <location>
        <begin position="1"/>
        <end position="13"/>
    </location>
</feature>
<evidence type="ECO:0000313" key="23">
    <source>
        <dbReference type="RefSeq" id="XP_029334361.1"/>
    </source>
</evidence>
<keyword evidence="22" id="KW-1185">Reference proteome</keyword>
<protein>
    <recommendedName>
        <fullName evidence="19">Calcium-transporting ATPase</fullName>
        <ecNumber evidence="19">7.2.2.10</ecNumber>
    </recommendedName>
</protein>
<evidence type="ECO:0000256" key="13">
    <source>
        <dbReference type="ARBA" id="ARBA00022860"/>
    </source>
</evidence>
<comment type="caution">
    <text evidence="19">Lacks conserved residue(s) required for the propagation of feature annotation.</text>
</comment>
<dbReference type="GO" id="GO:0051480">
    <property type="term" value="P:regulation of cytosolic calcium ion concentration"/>
    <property type="evidence" value="ECO:0007669"/>
    <property type="project" value="TreeGrafter"/>
</dbReference>
<dbReference type="PROSITE" id="PS00154">
    <property type="entry name" value="ATPASE_E1_E2"/>
    <property type="match status" value="1"/>
</dbReference>
<feature type="region of interest" description="Disordered" evidence="20">
    <location>
        <begin position="1149"/>
        <end position="1198"/>
    </location>
</feature>
<dbReference type="Pfam" id="PF00689">
    <property type="entry name" value="Cation_ATPase_C"/>
    <property type="match status" value="1"/>
</dbReference>
<dbReference type="InterPro" id="IPR018303">
    <property type="entry name" value="ATPase_P-typ_P_site"/>
</dbReference>
<dbReference type="GO" id="GO:0098839">
    <property type="term" value="C:postsynaptic density membrane"/>
    <property type="evidence" value="ECO:0007669"/>
    <property type="project" value="TreeGrafter"/>
</dbReference>
<evidence type="ECO:0000256" key="2">
    <source>
        <dbReference type="ARBA" id="ARBA00006124"/>
    </source>
</evidence>
<dbReference type="AlphaFoldDB" id="A0A6P7RAX7"/>
<feature type="region of interest" description="Disordered" evidence="20">
    <location>
        <begin position="1"/>
        <end position="24"/>
    </location>
</feature>
<dbReference type="PANTHER" id="PTHR24093">
    <property type="entry name" value="CATION TRANSPORTING ATPASE"/>
    <property type="match status" value="1"/>
</dbReference>
<feature type="compositionally biased region" description="Basic and acidic residues" evidence="20">
    <location>
        <begin position="296"/>
        <end position="305"/>
    </location>
</feature>
<keyword evidence="8" id="KW-0479">Metal-binding</keyword>
<dbReference type="InterPro" id="IPR006068">
    <property type="entry name" value="ATPase_P-typ_cation-transptr_C"/>
</dbReference>
<evidence type="ECO:0000256" key="4">
    <source>
        <dbReference type="ARBA" id="ARBA00022475"/>
    </source>
</evidence>
<dbReference type="InterPro" id="IPR044492">
    <property type="entry name" value="P_typ_ATPase_HD_dom"/>
</dbReference>